<reference evidence="2 3" key="1">
    <citation type="journal article" date="2019" name="Nat. Ecol. Evol.">
        <title>Megaphylogeny resolves global patterns of mushroom evolution.</title>
        <authorList>
            <person name="Varga T."/>
            <person name="Krizsan K."/>
            <person name="Foldi C."/>
            <person name="Dima B."/>
            <person name="Sanchez-Garcia M."/>
            <person name="Sanchez-Ramirez S."/>
            <person name="Szollosi G.J."/>
            <person name="Szarkandi J.G."/>
            <person name="Papp V."/>
            <person name="Albert L."/>
            <person name="Andreopoulos W."/>
            <person name="Angelini C."/>
            <person name="Antonin V."/>
            <person name="Barry K.W."/>
            <person name="Bougher N.L."/>
            <person name="Buchanan P."/>
            <person name="Buyck B."/>
            <person name="Bense V."/>
            <person name="Catcheside P."/>
            <person name="Chovatia M."/>
            <person name="Cooper J."/>
            <person name="Damon W."/>
            <person name="Desjardin D."/>
            <person name="Finy P."/>
            <person name="Geml J."/>
            <person name="Haridas S."/>
            <person name="Hughes K."/>
            <person name="Justo A."/>
            <person name="Karasinski D."/>
            <person name="Kautmanova I."/>
            <person name="Kiss B."/>
            <person name="Kocsube S."/>
            <person name="Kotiranta H."/>
            <person name="LaButti K.M."/>
            <person name="Lechner B.E."/>
            <person name="Liimatainen K."/>
            <person name="Lipzen A."/>
            <person name="Lukacs Z."/>
            <person name="Mihaltcheva S."/>
            <person name="Morgado L.N."/>
            <person name="Niskanen T."/>
            <person name="Noordeloos M.E."/>
            <person name="Ohm R.A."/>
            <person name="Ortiz-Santana B."/>
            <person name="Ovrebo C."/>
            <person name="Racz N."/>
            <person name="Riley R."/>
            <person name="Savchenko A."/>
            <person name="Shiryaev A."/>
            <person name="Soop K."/>
            <person name="Spirin V."/>
            <person name="Szebenyi C."/>
            <person name="Tomsovsky M."/>
            <person name="Tulloss R.E."/>
            <person name="Uehling J."/>
            <person name="Grigoriev I.V."/>
            <person name="Vagvolgyi C."/>
            <person name="Papp T."/>
            <person name="Martin F.M."/>
            <person name="Miettinen O."/>
            <person name="Hibbett D.S."/>
            <person name="Nagy L.G."/>
        </authorList>
    </citation>
    <scope>NUCLEOTIDE SEQUENCE [LARGE SCALE GENOMIC DNA]</scope>
    <source>
        <strain evidence="2 3">CBS 962.96</strain>
    </source>
</reference>
<sequence>MGVITMMAGGPVFWMSKCQNVVALSTPAAKYIALAKTLQQAKWVHQFLTEIDHAYKILAAIGNARPVMVPHSQVLEYYMVHPGIHYQQANPKKSGVKDHCHNDEEGQYGWGEYLIAKNYMFYFFSIKSYERKGSGKINDILWCALLKNPSRPTHESILAGDESQFQLPGLRNAIDPAISLPKSDPNFPEWADSGSRAGSYRQPCL</sequence>
<organism evidence="2 3">
    <name type="scientific">Dendrothele bispora (strain CBS 962.96)</name>
    <dbReference type="NCBI Taxonomy" id="1314807"/>
    <lineage>
        <taxon>Eukaryota</taxon>
        <taxon>Fungi</taxon>
        <taxon>Dikarya</taxon>
        <taxon>Basidiomycota</taxon>
        <taxon>Agaricomycotina</taxon>
        <taxon>Agaricomycetes</taxon>
        <taxon>Agaricomycetidae</taxon>
        <taxon>Agaricales</taxon>
        <taxon>Agaricales incertae sedis</taxon>
        <taxon>Dendrothele</taxon>
    </lineage>
</organism>
<dbReference type="OrthoDB" id="1915846at2759"/>
<accession>A0A4S8LIT2</accession>
<evidence type="ECO:0000256" key="1">
    <source>
        <dbReference type="SAM" id="MobiDB-lite"/>
    </source>
</evidence>
<evidence type="ECO:0008006" key="4">
    <source>
        <dbReference type="Google" id="ProtNLM"/>
    </source>
</evidence>
<dbReference type="EMBL" id="ML179407">
    <property type="protein sequence ID" value="THU88508.1"/>
    <property type="molecule type" value="Genomic_DNA"/>
</dbReference>
<gene>
    <name evidence="2" type="ORF">K435DRAFT_803453</name>
</gene>
<protein>
    <recommendedName>
        <fullName evidence="4">Reverse transcriptase Ty1/copia-type domain-containing protein</fullName>
    </recommendedName>
</protein>
<keyword evidence="3" id="KW-1185">Reference proteome</keyword>
<proteinExistence type="predicted"/>
<name>A0A4S8LIT2_DENBC</name>
<evidence type="ECO:0000313" key="3">
    <source>
        <dbReference type="Proteomes" id="UP000297245"/>
    </source>
</evidence>
<dbReference type="AlphaFoldDB" id="A0A4S8LIT2"/>
<feature type="region of interest" description="Disordered" evidence="1">
    <location>
        <begin position="184"/>
        <end position="205"/>
    </location>
</feature>
<dbReference type="Proteomes" id="UP000297245">
    <property type="component" value="Unassembled WGS sequence"/>
</dbReference>
<evidence type="ECO:0000313" key="2">
    <source>
        <dbReference type="EMBL" id="THU88508.1"/>
    </source>
</evidence>